<sequence>MKKIKRIILEKVEGASAEEISALSQEMNASTEELAASAQVLSDMTKNMMEQVNKFKI</sequence>
<gene>
    <name evidence="1" type="ORF">EV214_10451</name>
</gene>
<evidence type="ECO:0000313" key="2">
    <source>
        <dbReference type="Proteomes" id="UP000294919"/>
    </source>
</evidence>
<name>A0A4R2L7L4_9FIRM</name>
<evidence type="ECO:0008006" key="3">
    <source>
        <dbReference type="Google" id="ProtNLM"/>
    </source>
</evidence>
<protein>
    <recommendedName>
        <fullName evidence="3">Methyl-accepting chemotaxis protein</fullName>
    </recommendedName>
</protein>
<dbReference type="RefSeq" id="WP_165916225.1">
    <property type="nucleotide sequence ID" value="NZ_SLWV01000004.1"/>
</dbReference>
<reference evidence="1 2" key="1">
    <citation type="submission" date="2019-03" db="EMBL/GenBank/DDBJ databases">
        <title>Genomic Encyclopedia of Type Strains, Phase IV (KMG-IV): sequencing the most valuable type-strain genomes for metagenomic binning, comparative biology and taxonomic classification.</title>
        <authorList>
            <person name="Goeker M."/>
        </authorList>
    </citation>
    <scope>NUCLEOTIDE SEQUENCE [LARGE SCALE GENOMIC DNA]</scope>
    <source>
        <strain evidence="1 2">DSM 102940</strain>
    </source>
</reference>
<dbReference type="EMBL" id="SLWV01000004">
    <property type="protein sequence ID" value="TCO78668.1"/>
    <property type="molecule type" value="Genomic_DNA"/>
</dbReference>
<dbReference type="Proteomes" id="UP000294919">
    <property type="component" value="Unassembled WGS sequence"/>
</dbReference>
<dbReference type="AlphaFoldDB" id="A0A4R2L7L4"/>
<dbReference type="Gene3D" id="1.10.287.950">
    <property type="entry name" value="Methyl-accepting chemotaxis protein"/>
    <property type="match status" value="1"/>
</dbReference>
<organism evidence="1 2">
    <name type="scientific">Marinisporobacter balticus</name>
    <dbReference type="NCBI Taxonomy" id="2018667"/>
    <lineage>
        <taxon>Bacteria</taxon>
        <taxon>Bacillati</taxon>
        <taxon>Bacillota</taxon>
        <taxon>Clostridia</taxon>
        <taxon>Peptostreptococcales</taxon>
        <taxon>Thermotaleaceae</taxon>
        <taxon>Marinisporobacter</taxon>
    </lineage>
</organism>
<accession>A0A4R2L7L4</accession>
<comment type="caution">
    <text evidence="1">The sequence shown here is derived from an EMBL/GenBank/DDBJ whole genome shotgun (WGS) entry which is preliminary data.</text>
</comment>
<keyword evidence="2" id="KW-1185">Reference proteome</keyword>
<proteinExistence type="predicted"/>
<evidence type="ECO:0000313" key="1">
    <source>
        <dbReference type="EMBL" id="TCO78668.1"/>
    </source>
</evidence>